<dbReference type="Proteomes" id="UP000324479">
    <property type="component" value="Unassembled WGS sequence"/>
</dbReference>
<accession>A0A5M6DCW4</accession>
<dbReference type="PANTHER" id="PTHR33546:SF1">
    <property type="entry name" value="LARGE, MULTIFUNCTIONAL SECRETED PROTEIN"/>
    <property type="match status" value="1"/>
</dbReference>
<reference evidence="7 8" key="1">
    <citation type="submission" date="2019-08" db="EMBL/GenBank/DDBJ databases">
        <authorList>
            <person name="Dhanesh K."/>
            <person name="Kumar G."/>
            <person name="Sasikala C."/>
            <person name="Venkata Ramana C."/>
        </authorList>
    </citation>
    <scope>NUCLEOTIDE SEQUENCE [LARGE SCALE GENOMIC DNA]</scope>
    <source>
        <strain evidence="7 8">JC645</strain>
    </source>
</reference>
<dbReference type="InterPro" id="IPR055557">
    <property type="entry name" value="DUF7133"/>
</dbReference>
<dbReference type="GO" id="GO:0009055">
    <property type="term" value="F:electron transfer activity"/>
    <property type="evidence" value="ECO:0007669"/>
    <property type="project" value="InterPro"/>
</dbReference>
<dbReference type="NCBIfam" id="TIGR02604">
    <property type="entry name" value="Piru_Ver_Nterm"/>
    <property type="match status" value="1"/>
</dbReference>
<dbReference type="NCBIfam" id="TIGR02603">
    <property type="entry name" value="CxxCH_TIGR02603"/>
    <property type="match status" value="1"/>
</dbReference>
<dbReference type="GO" id="GO:0046872">
    <property type="term" value="F:metal ion binding"/>
    <property type="evidence" value="ECO:0007669"/>
    <property type="project" value="UniProtKB-KW"/>
</dbReference>
<evidence type="ECO:0000313" key="8">
    <source>
        <dbReference type="Proteomes" id="UP000324479"/>
    </source>
</evidence>
<dbReference type="SUPFAM" id="SSF46626">
    <property type="entry name" value="Cytochrome c"/>
    <property type="match status" value="1"/>
</dbReference>
<dbReference type="Gene3D" id="1.10.760.10">
    <property type="entry name" value="Cytochrome c-like domain"/>
    <property type="match status" value="1"/>
</dbReference>
<evidence type="ECO:0000256" key="3">
    <source>
        <dbReference type="ARBA" id="ARBA00023004"/>
    </source>
</evidence>
<dbReference type="EMBL" id="VWOX01000003">
    <property type="protein sequence ID" value="KAA5545417.1"/>
    <property type="molecule type" value="Genomic_DNA"/>
</dbReference>
<feature type="region of interest" description="Disordered" evidence="5">
    <location>
        <begin position="1"/>
        <end position="23"/>
    </location>
</feature>
<sequence length="1324" mass="144351">MRGRVGSSRQTPRPRRQTIKDPSLADAHPTLRRWVKKSWHDFLVGKFLRLLLIFSRPHPPSISIAMPRFSRLILRLPLTLILFAPSVLITAAEPASRTSKPSLSPAMTPMRGTDSDFEYVDVGKQIPNYTPSDEWGVQGEPLNLMQKPLAPEVSMKHFVVPEGFHVELFVSEPQLKGKPICMAWDERGRLWVAETYDYPNELQPENRGRDKIRICEDTDGDGRADKFTVFAEALSIPTSMAFTADGVLVQNGNETLLLTDTDGDDVADQRQVVVTGWELGDTHGGVSNFQYGLDNWIWAMQGYNNSAPKTRNGPQGRFRMGFLRMRTDAAEVEFIRSTNNNTWGLGISEEGLIFGSTANGNPSIYMPIPNRYYERVRGWTPSLTLSSIADTNEFHPITDKVRQVDHHGGYTAAAGHALYTARAYPEAYWNRVSFVAGPTGHLVGAFVLESEGTDFHSSSPFNLIASDDEWSAPIMAEVGPDGNVWVMDWYNYIVQHNPTPQGFETGKGSAYETELRDKKHGRVYRIVPDQADPVSVPNLAEASAGERVDALSHPTMLVRKHAQRLLVKAGDPGVADRLIQLIENQKTDAIGLNVGAIHALWTLHGLELLDGKNPQATAAAIGALRHPSAGVRRNAAQVLPADDASISALLSAVNDSEPQVRLATLLALSDHCRAAQAEGAADDAGRVLQQVLSDENNLSDRWIPDAITSAAASVAPQFLTQVGRLQLSRQDEMRTRQLKILSIVADHLARGEAVGEAPEILASLQTADPAALGAVVTGLYRGWDGQAKTQLSESVESKLEALYPRIATANRSEFIRLAERWGSDKLAQFGDQIVEDLTDKIEDEDLSAGERLEAAKQLVEFRNENIEVVESLLDLVTPQAAPELSTGLVRAVSQSSSEEAGKAIIEALQSMTPKVKSAGIRALLSRQASTTAVLDAIEDGKLSLNDLALDQREALANHPNRQIRQRAGKILEQGGAIPSADRQEVLDRYVAATNQSGDPTRGKALFTEHCSKCHVHSGLGVAVGPDLTGMAVHPKEELLVHILDPSRSVEGNFRAYNVLTIDGDVINGMLGSESKTAIEIVDTTGKKQTVLRDDIEQLSASRNSIMPSGFEKSISIEQMTDLLEFLTSGGKFVSLDLRSVATTPSDRGMFINRDSPAERLDLQDWSPKTVAGVPFRLIDPADGTVKNVIVLHSPNGPVSRTMPRKVQLEVGARAKAIHFLSGVAGWGYPYGDAAAPALTVRLHYADGGSEDHELLDGVHFADYIRRVDVPKSQFAFAAGDAQVRYFAVSPQRSDAIDSMELIDGSDAIAPVVLAITIESPTADH</sequence>
<dbReference type="PANTHER" id="PTHR33546">
    <property type="entry name" value="LARGE, MULTIFUNCTIONAL SECRETED PROTEIN-RELATED"/>
    <property type="match status" value="1"/>
</dbReference>
<evidence type="ECO:0000256" key="1">
    <source>
        <dbReference type="ARBA" id="ARBA00022617"/>
    </source>
</evidence>
<dbReference type="Gene3D" id="2.120.10.30">
    <property type="entry name" value="TolB, C-terminal domain"/>
    <property type="match status" value="1"/>
</dbReference>
<keyword evidence="2 4" id="KW-0479">Metal-binding</keyword>
<dbReference type="SUPFAM" id="SSF50952">
    <property type="entry name" value="Soluble quinoprotein glucose dehydrogenase"/>
    <property type="match status" value="1"/>
</dbReference>
<evidence type="ECO:0000256" key="5">
    <source>
        <dbReference type="SAM" id="MobiDB-lite"/>
    </source>
</evidence>
<protein>
    <submittedName>
        <fullName evidence="7">C-type cytochrome</fullName>
    </submittedName>
</protein>
<evidence type="ECO:0000256" key="2">
    <source>
        <dbReference type="ARBA" id="ARBA00022723"/>
    </source>
</evidence>
<proteinExistence type="predicted"/>
<dbReference type="Pfam" id="PF00034">
    <property type="entry name" value="Cytochrom_C"/>
    <property type="match status" value="1"/>
</dbReference>
<dbReference type="InterPro" id="IPR013428">
    <property type="entry name" value="Membrane-bound_put_N"/>
</dbReference>
<comment type="caution">
    <text evidence="7">The sequence shown here is derived from an EMBL/GenBank/DDBJ whole genome shotgun (WGS) entry which is preliminary data.</text>
</comment>
<dbReference type="SUPFAM" id="SSF48371">
    <property type="entry name" value="ARM repeat"/>
    <property type="match status" value="1"/>
</dbReference>
<organism evidence="7 8">
    <name type="scientific">Roseiconus nitratireducens</name>
    <dbReference type="NCBI Taxonomy" id="2605748"/>
    <lineage>
        <taxon>Bacteria</taxon>
        <taxon>Pseudomonadati</taxon>
        <taxon>Planctomycetota</taxon>
        <taxon>Planctomycetia</taxon>
        <taxon>Pirellulales</taxon>
        <taxon>Pirellulaceae</taxon>
        <taxon>Roseiconus</taxon>
    </lineage>
</organism>
<dbReference type="Pfam" id="PF23500">
    <property type="entry name" value="DUF7133"/>
    <property type="match status" value="1"/>
</dbReference>
<dbReference type="InterPro" id="IPR036909">
    <property type="entry name" value="Cyt_c-like_dom_sf"/>
</dbReference>
<dbReference type="InterPro" id="IPR011041">
    <property type="entry name" value="Quinoprot_gluc/sorb_DH_b-prop"/>
</dbReference>
<dbReference type="GO" id="GO:0020037">
    <property type="term" value="F:heme binding"/>
    <property type="evidence" value="ECO:0007669"/>
    <property type="project" value="InterPro"/>
</dbReference>
<keyword evidence="3 4" id="KW-0408">Iron</keyword>
<dbReference type="InterPro" id="IPR011989">
    <property type="entry name" value="ARM-like"/>
</dbReference>
<dbReference type="Gene3D" id="1.25.10.10">
    <property type="entry name" value="Leucine-rich Repeat Variant"/>
    <property type="match status" value="2"/>
</dbReference>
<dbReference type="PROSITE" id="PS51007">
    <property type="entry name" value="CYTC"/>
    <property type="match status" value="1"/>
</dbReference>
<name>A0A5M6DCW4_9BACT</name>
<dbReference type="InterPro" id="IPR011042">
    <property type="entry name" value="6-blade_b-propeller_TolB-like"/>
</dbReference>
<dbReference type="InterPro" id="IPR009056">
    <property type="entry name" value="Cyt_c-like_dom"/>
</dbReference>
<keyword evidence="8" id="KW-1185">Reference proteome</keyword>
<keyword evidence="1 4" id="KW-0349">Heme</keyword>
<feature type="domain" description="Cytochrome c" evidence="6">
    <location>
        <begin position="997"/>
        <end position="1130"/>
    </location>
</feature>
<evidence type="ECO:0000313" key="7">
    <source>
        <dbReference type="EMBL" id="KAA5545417.1"/>
    </source>
</evidence>
<gene>
    <name evidence="7" type="ORF">FYK55_07135</name>
</gene>
<evidence type="ECO:0000259" key="6">
    <source>
        <dbReference type="PROSITE" id="PS51007"/>
    </source>
</evidence>
<evidence type="ECO:0000256" key="4">
    <source>
        <dbReference type="PROSITE-ProRule" id="PRU00433"/>
    </source>
</evidence>
<dbReference type="InterPro" id="IPR013427">
    <property type="entry name" value="Haem-bd_dom_put"/>
</dbReference>
<dbReference type="InterPro" id="IPR016024">
    <property type="entry name" value="ARM-type_fold"/>
</dbReference>